<dbReference type="Proteomes" id="UP000078240">
    <property type="component" value="Unassembled WGS sequence"/>
</dbReference>
<evidence type="ECO:0000313" key="1">
    <source>
        <dbReference type="EMBL" id="OAQ61345.1"/>
    </source>
</evidence>
<comment type="caution">
    <text evidence="1">The sequence shown here is derived from an EMBL/GenBank/DDBJ whole genome shotgun (WGS) entry which is preliminary data.</text>
</comment>
<dbReference type="AlphaFoldDB" id="A0A179F7A2"/>
<proteinExistence type="predicted"/>
<dbReference type="EMBL" id="LSBH01000026">
    <property type="protein sequence ID" value="OAQ61345.1"/>
    <property type="molecule type" value="Genomic_DNA"/>
</dbReference>
<organism evidence="1 2">
    <name type="scientific">Purpureocillium lilacinum</name>
    <name type="common">Paecilomyces lilacinus</name>
    <dbReference type="NCBI Taxonomy" id="33203"/>
    <lineage>
        <taxon>Eukaryota</taxon>
        <taxon>Fungi</taxon>
        <taxon>Dikarya</taxon>
        <taxon>Ascomycota</taxon>
        <taxon>Pezizomycotina</taxon>
        <taxon>Sordariomycetes</taxon>
        <taxon>Hypocreomycetidae</taxon>
        <taxon>Hypocreales</taxon>
        <taxon>Ophiocordycipitaceae</taxon>
        <taxon>Purpureocillium</taxon>
    </lineage>
</organism>
<name>A0A179F7A2_PURLI</name>
<accession>A0A179F7A2</accession>
<evidence type="ECO:0000313" key="2">
    <source>
        <dbReference type="Proteomes" id="UP000078240"/>
    </source>
</evidence>
<gene>
    <name evidence="1" type="ORF">VFPBJ_11471</name>
</gene>
<sequence length="95" mass="10725">MSETLAHVLVVRSSPDLQPAPRGLWLTNLDTVTHAHVHPRRHPPYLQASPPFFCPSPRFHCIVRQRSPNGNGLVTRPFARRLCGAMERSAARLIR</sequence>
<reference evidence="1 2" key="1">
    <citation type="submission" date="2016-01" db="EMBL/GenBank/DDBJ databases">
        <title>Biosynthesis of antibiotic leucinostatins and their inhibition on Phytophthora in bio-control Purpureocillium lilacinum.</title>
        <authorList>
            <person name="Wang G."/>
            <person name="Liu Z."/>
            <person name="Lin R."/>
            <person name="Li E."/>
            <person name="Mao Z."/>
            <person name="Ling J."/>
            <person name="Yin W."/>
            <person name="Xie B."/>
        </authorList>
    </citation>
    <scope>NUCLEOTIDE SEQUENCE [LARGE SCALE GENOMIC DNA]</scope>
    <source>
        <strain evidence="1">PLBJ-1</strain>
    </source>
</reference>
<protein>
    <submittedName>
        <fullName evidence="1">Uncharacterized protein</fullName>
    </submittedName>
</protein>